<evidence type="ECO:0000313" key="7">
    <source>
        <dbReference type="Proteomes" id="UP000675664"/>
    </source>
</evidence>
<evidence type="ECO:0000256" key="1">
    <source>
        <dbReference type="ARBA" id="ARBA00009156"/>
    </source>
</evidence>
<dbReference type="PIRSF" id="PIRSF000538">
    <property type="entry name" value="GlpK"/>
    <property type="match status" value="1"/>
</dbReference>
<dbReference type="InterPro" id="IPR043129">
    <property type="entry name" value="ATPase_NBD"/>
</dbReference>
<dbReference type="InterPro" id="IPR018484">
    <property type="entry name" value="FGGY_N"/>
</dbReference>
<accession>A0A8J8B528</accession>
<reference evidence="6" key="1">
    <citation type="submission" date="2021-04" db="EMBL/GenBank/DDBJ databases">
        <title>Sinoanaerobacter chloroacetimidivorans sp. nov., an obligate anaerobic bacterium isolated from anaerobic sludge.</title>
        <authorList>
            <person name="Bao Y."/>
        </authorList>
    </citation>
    <scope>NUCLEOTIDE SEQUENCE</scope>
    <source>
        <strain evidence="6">BAD-6</strain>
    </source>
</reference>
<keyword evidence="7" id="KW-1185">Reference proteome</keyword>
<dbReference type="Pfam" id="PF02782">
    <property type="entry name" value="FGGY_C"/>
    <property type="match status" value="1"/>
</dbReference>
<dbReference type="GO" id="GO:0005975">
    <property type="term" value="P:carbohydrate metabolic process"/>
    <property type="evidence" value="ECO:0007669"/>
    <property type="project" value="InterPro"/>
</dbReference>
<keyword evidence="2" id="KW-0808">Transferase</keyword>
<proteinExistence type="inferred from homology"/>
<dbReference type="InterPro" id="IPR018485">
    <property type="entry name" value="FGGY_C"/>
</dbReference>
<name>A0A8J8B528_9FIRM</name>
<feature type="domain" description="Carbohydrate kinase FGGY C-terminal" evidence="5">
    <location>
        <begin position="303"/>
        <end position="450"/>
    </location>
</feature>
<dbReference type="SUPFAM" id="SSF53067">
    <property type="entry name" value="Actin-like ATPase domain"/>
    <property type="match status" value="2"/>
</dbReference>
<evidence type="ECO:0000313" key="6">
    <source>
        <dbReference type="EMBL" id="MBR0599935.1"/>
    </source>
</evidence>
<keyword evidence="3 6" id="KW-0418">Kinase</keyword>
<dbReference type="PANTHER" id="PTHR43095">
    <property type="entry name" value="SUGAR KINASE"/>
    <property type="match status" value="1"/>
</dbReference>
<gene>
    <name evidence="6" type="ORF">KCX82_18795</name>
</gene>
<evidence type="ECO:0000259" key="4">
    <source>
        <dbReference type="Pfam" id="PF00370"/>
    </source>
</evidence>
<evidence type="ECO:0000259" key="5">
    <source>
        <dbReference type="Pfam" id="PF02782"/>
    </source>
</evidence>
<dbReference type="Pfam" id="PF00370">
    <property type="entry name" value="FGGY_N"/>
    <property type="match status" value="1"/>
</dbReference>
<dbReference type="Gene3D" id="3.30.420.40">
    <property type="match status" value="2"/>
</dbReference>
<evidence type="ECO:0000256" key="3">
    <source>
        <dbReference type="ARBA" id="ARBA00022777"/>
    </source>
</evidence>
<dbReference type="InterPro" id="IPR050406">
    <property type="entry name" value="FGGY_Carb_Kinase"/>
</dbReference>
<evidence type="ECO:0000256" key="2">
    <source>
        <dbReference type="ARBA" id="ARBA00022679"/>
    </source>
</evidence>
<dbReference type="GO" id="GO:0016301">
    <property type="term" value="F:kinase activity"/>
    <property type="evidence" value="ECO:0007669"/>
    <property type="project" value="UniProtKB-KW"/>
</dbReference>
<dbReference type="PANTHER" id="PTHR43095:SF5">
    <property type="entry name" value="XYLULOSE KINASE"/>
    <property type="match status" value="1"/>
</dbReference>
<sequence length="506" mass="55689">MDYILSYDVGTSALKAILVNKNGEIRQSAQECYEVNLMQDGYVEMDPAEWWAAVVKTTKSIMAGCDVLPDEIKGMVFCTQALNVISMGQDGKILRPAISWLDSRADEEAREIVELIGGPEACEAVMGTVFSGMDSLPKVRWLMKNEPKTFEKMKCFLDCNGYLTYRASGEMVYDISSASFLGYDRESGSIIPELIGTSGFDPEKFPRIVKSFERVGNLTAVAAEELGISTDTAVFGGTCDIQGTTIGSGMAGNEEAHIYLGTSGWAAAGTDKVAVLSNGGGCIMSADPSMQLWVYSTETCCATYNWFIDNFFTAEKESKLIPNIFAFLDHLVEQIPPGSSGLIFNPWISGERSPIQDVFVRGGFLNIGMLHTKNHMLRAVMEGIAYNLKWCYESMENDLGHKTPAVRILGGGTRSHTWMQIFADIFNRKIEVVQDTQVAGAIGGAFVAALGLGMYNSFEDAKQWARVSQIYVPDPKNAGLYAEGFENFKQSYDELKGFYKKINKKK</sequence>
<dbReference type="AlphaFoldDB" id="A0A8J8B528"/>
<dbReference type="RefSeq" id="WP_227020062.1">
    <property type="nucleotide sequence ID" value="NZ_JAGSND010000018.1"/>
</dbReference>
<feature type="domain" description="Carbohydrate kinase FGGY N-terminal" evidence="4">
    <location>
        <begin position="3"/>
        <end position="247"/>
    </location>
</feature>
<dbReference type="Proteomes" id="UP000675664">
    <property type="component" value="Unassembled WGS sequence"/>
</dbReference>
<dbReference type="InterPro" id="IPR000577">
    <property type="entry name" value="Carb_kinase_FGGY"/>
</dbReference>
<dbReference type="CDD" id="cd07805">
    <property type="entry name" value="ASKHA_NBD_FGGY_CvXK-like"/>
    <property type="match status" value="1"/>
</dbReference>
<protein>
    <submittedName>
        <fullName evidence="6">FGGY-family carbohydrate kinase</fullName>
    </submittedName>
</protein>
<reference evidence="6" key="2">
    <citation type="submission" date="2021-04" db="EMBL/GenBank/DDBJ databases">
        <authorList>
            <person name="Liu J."/>
        </authorList>
    </citation>
    <scope>NUCLEOTIDE SEQUENCE</scope>
    <source>
        <strain evidence="6">BAD-6</strain>
    </source>
</reference>
<organism evidence="6 7">
    <name type="scientific">Sinanaerobacter chloroacetimidivorans</name>
    <dbReference type="NCBI Taxonomy" id="2818044"/>
    <lineage>
        <taxon>Bacteria</taxon>
        <taxon>Bacillati</taxon>
        <taxon>Bacillota</taxon>
        <taxon>Clostridia</taxon>
        <taxon>Peptostreptococcales</taxon>
        <taxon>Anaerovoracaceae</taxon>
        <taxon>Sinanaerobacter</taxon>
    </lineage>
</organism>
<comment type="similarity">
    <text evidence="1">Belongs to the FGGY kinase family.</text>
</comment>
<dbReference type="EMBL" id="JAGSND010000018">
    <property type="protein sequence ID" value="MBR0599935.1"/>
    <property type="molecule type" value="Genomic_DNA"/>
</dbReference>
<comment type="caution">
    <text evidence="6">The sequence shown here is derived from an EMBL/GenBank/DDBJ whole genome shotgun (WGS) entry which is preliminary data.</text>
</comment>